<comment type="caution">
    <text evidence="2">The sequence shown here is derived from an EMBL/GenBank/DDBJ whole genome shotgun (WGS) entry which is preliminary data.</text>
</comment>
<dbReference type="STRING" id="1379903.ATO8_10163"/>
<keyword evidence="3" id="KW-1185">Reference proteome</keyword>
<reference evidence="2 3" key="1">
    <citation type="journal article" date="2014" name="Antonie Van Leeuwenhoek">
        <title>Roseivivax atlanticus sp. nov., isolated from surface seawater of the Atlantic Ocean.</title>
        <authorList>
            <person name="Li G."/>
            <person name="Lai Q."/>
            <person name="Liu X."/>
            <person name="Sun F."/>
            <person name="Shao Z."/>
        </authorList>
    </citation>
    <scope>NUCLEOTIDE SEQUENCE [LARGE SCALE GENOMIC DNA]</scope>
    <source>
        <strain evidence="2 3">22II-s10s</strain>
    </source>
</reference>
<dbReference type="Proteomes" id="UP000019063">
    <property type="component" value="Unassembled WGS sequence"/>
</dbReference>
<evidence type="ECO:0008006" key="4">
    <source>
        <dbReference type="Google" id="ProtNLM"/>
    </source>
</evidence>
<name>W4HLS5_9RHOB</name>
<protein>
    <recommendedName>
        <fullName evidence="4">Desulfoferrodoxin ferrous iron-binding domain-containing protein</fullName>
    </recommendedName>
</protein>
<evidence type="ECO:0000313" key="3">
    <source>
        <dbReference type="Proteomes" id="UP000019063"/>
    </source>
</evidence>
<dbReference type="AlphaFoldDB" id="W4HLS5"/>
<organism evidence="2 3">
    <name type="scientific">Roseivivax marinus</name>
    <dbReference type="NCBI Taxonomy" id="1379903"/>
    <lineage>
        <taxon>Bacteria</taxon>
        <taxon>Pseudomonadati</taxon>
        <taxon>Pseudomonadota</taxon>
        <taxon>Alphaproteobacteria</taxon>
        <taxon>Rhodobacterales</taxon>
        <taxon>Roseobacteraceae</taxon>
        <taxon>Roseivivax</taxon>
    </lineage>
</organism>
<evidence type="ECO:0000256" key="1">
    <source>
        <dbReference type="SAM" id="SignalP"/>
    </source>
</evidence>
<dbReference type="EMBL" id="AQQW01000005">
    <property type="protein sequence ID" value="ETW12900.1"/>
    <property type="molecule type" value="Genomic_DNA"/>
</dbReference>
<feature type="chain" id="PRO_5004841984" description="Desulfoferrodoxin ferrous iron-binding domain-containing protein" evidence="1">
    <location>
        <begin position="22"/>
        <end position="123"/>
    </location>
</feature>
<evidence type="ECO:0000313" key="2">
    <source>
        <dbReference type="EMBL" id="ETW12900.1"/>
    </source>
</evidence>
<proteinExistence type="predicted"/>
<keyword evidence="1" id="KW-0732">Signal</keyword>
<accession>W4HLS5</accession>
<sequence>MIARLGAAVAAGILVAAMAHADPPRIVSVEAEKTGMARRISVTLEHPDEGWDHYAAGWRIEDADGKVIAERELLHPHVDEQPFTRSLSSVMLPDGMKTFHVRAKCSVHGWNEQSVAFKLSEVD</sequence>
<dbReference type="eggNOG" id="ENOG5032S0I">
    <property type="taxonomic scope" value="Bacteria"/>
</dbReference>
<gene>
    <name evidence="2" type="ORF">ATO8_10163</name>
</gene>
<dbReference type="PATRIC" id="fig|1317118.6.peg.2096"/>
<feature type="signal peptide" evidence="1">
    <location>
        <begin position="1"/>
        <end position="21"/>
    </location>
</feature>
<dbReference type="RefSeq" id="WP_043844308.1">
    <property type="nucleotide sequence ID" value="NZ_AQQW01000005.1"/>
</dbReference>